<comment type="function">
    <text evidence="5">Subunit of the V1 complex of vacuolar(H+)-ATPase (V-ATPase), a multisubunit enzyme composed of a peripheral complex (V1) that hydrolyzes ATP and a membrane integral complex (V0) that translocates protons. V-ATPase is responsible for acidifying and maintaining the pH of intracellular compartments.</text>
</comment>
<comment type="similarity">
    <text evidence="1 5">Belongs to the V-ATPase H subunit family.</text>
</comment>
<dbReference type="RefSeq" id="XP_028865485.1">
    <property type="nucleotide sequence ID" value="XM_029009652.1"/>
</dbReference>
<keyword evidence="3 5" id="KW-0375">Hydrogen ion transport</keyword>
<dbReference type="Gene3D" id="1.25.10.10">
    <property type="entry name" value="Leucine-rich Repeat Variant"/>
    <property type="match status" value="1"/>
</dbReference>
<dbReference type="VEuPathDB" id="PiroplasmaDB:BOVATA_007350"/>
<dbReference type="Pfam" id="PF11698">
    <property type="entry name" value="V-ATPase_H_C"/>
    <property type="match status" value="1"/>
</dbReference>
<feature type="domain" description="ATPase V1 complex subunit H C-terminal" evidence="6">
    <location>
        <begin position="307"/>
        <end position="422"/>
    </location>
</feature>
<gene>
    <name evidence="7" type="ORF">BOVATA_007350</name>
</gene>
<protein>
    <recommendedName>
        <fullName evidence="5">V-type proton ATPase subunit H</fullName>
    </recommendedName>
</protein>
<dbReference type="GO" id="GO:0000221">
    <property type="term" value="C:vacuolar proton-transporting V-type ATPase, V1 domain"/>
    <property type="evidence" value="ECO:0007669"/>
    <property type="project" value="UniProtKB-UniRule"/>
</dbReference>
<organism evidence="7 8">
    <name type="scientific">Babesia ovata</name>
    <dbReference type="NCBI Taxonomy" id="189622"/>
    <lineage>
        <taxon>Eukaryota</taxon>
        <taxon>Sar</taxon>
        <taxon>Alveolata</taxon>
        <taxon>Apicomplexa</taxon>
        <taxon>Aconoidasida</taxon>
        <taxon>Piroplasmida</taxon>
        <taxon>Babesiidae</taxon>
        <taxon>Babesia</taxon>
    </lineage>
</organism>
<dbReference type="PIRSF" id="PIRSF032184">
    <property type="entry name" value="ATPase_V1_H"/>
    <property type="match status" value="1"/>
</dbReference>
<evidence type="ECO:0000256" key="2">
    <source>
        <dbReference type="ARBA" id="ARBA00022448"/>
    </source>
</evidence>
<name>A0A2H6K8B0_9APIC</name>
<dbReference type="PANTHER" id="PTHR10698">
    <property type="entry name" value="V-TYPE PROTON ATPASE SUBUNIT H"/>
    <property type="match status" value="1"/>
</dbReference>
<dbReference type="Gene3D" id="1.25.40.150">
    <property type="entry name" value="V-type ATPase, subunit H, C-terminal domain"/>
    <property type="match status" value="1"/>
</dbReference>
<dbReference type="AlphaFoldDB" id="A0A2H6K8B0"/>
<sequence length="428" mass="49079">MEPEALNKLIQKEGTVYDSVTPDFAEWVASGALDEASSEVLQRFEGMNSVERCDFIRDNELVSRVLLNSTYATGPGLLRCYSLERLCDACRVDASTYAFLLNTLNDRDVFEIYYDIATHDSDRKIIEKTMFLLSGLLACGKGRFTLDQAISLLRSILASNTDAAPKLYAIANLIEEESFRDSVFQETALIELIGRCLKREAAPNAQYKAAYCLWQFSRSPKYVDAMYDKGLVHALCDLFCSTKIEKIVRVCLLLLKNLFKNTRCLELIIEKNVSQTLTLLEYDKWRDVELYDNIQQLHASLESKTTKISNFERYVLEVDTGALKWSVLHSEKFWAVHFDKFEDDEFSVISKLVKLLYASEDPTTIAVACFDLGEFARLYHNGKTICQKFRVKDRVMELIGSRDREVAREAMLCAQKLMVQKWQQVWTS</sequence>
<evidence type="ECO:0000313" key="7">
    <source>
        <dbReference type="EMBL" id="GBE59242.1"/>
    </source>
</evidence>
<keyword evidence="8" id="KW-1185">Reference proteome</keyword>
<dbReference type="GeneID" id="39873012"/>
<evidence type="ECO:0000256" key="5">
    <source>
        <dbReference type="PIRNR" id="PIRNR032184"/>
    </source>
</evidence>
<dbReference type="InterPro" id="IPR016024">
    <property type="entry name" value="ARM-type_fold"/>
</dbReference>
<dbReference type="InterPro" id="IPR011989">
    <property type="entry name" value="ARM-like"/>
</dbReference>
<evidence type="ECO:0000259" key="6">
    <source>
        <dbReference type="Pfam" id="PF11698"/>
    </source>
</evidence>
<accession>A0A2H6K8B0</accession>
<evidence type="ECO:0000256" key="3">
    <source>
        <dbReference type="ARBA" id="ARBA00022781"/>
    </source>
</evidence>
<dbReference type="GO" id="GO:0046961">
    <property type="term" value="F:proton-transporting ATPase activity, rotational mechanism"/>
    <property type="evidence" value="ECO:0007669"/>
    <property type="project" value="UniProtKB-UniRule"/>
</dbReference>
<keyword evidence="2 5" id="KW-0813">Transport</keyword>
<dbReference type="PANTHER" id="PTHR10698:SF0">
    <property type="entry name" value="V-TYPE PROTON ATPASE SUBUNIT H"/>
    <property type="match status" value="1"/>
</dbReference>
<dbReference type="Pfam" id="PF03224">
    <property type="entry name" value="V-ATPase_H_N"/>
    <property type="match status" value="1"/>
</dbReference>
<dbReference type="OrthoDB" id="10263554at2759"/>
<comment type="subunit">
    <text evidence="5">V-ATPase is a heteromultimeric enzyme made up of two complexes: the ATP-hydrolytic V1 complex and the proton translocation V0 complex.</text>
</comment>
<dbReference type="InterPro" id="IPR004908">
    <property type="entry name" value="ATPase_V1-cplx_hsu"/>
</dbReference>
<evidence type="ECO:0000313" key="8">
    <source>
        <dbReference type="Proteomes" id="UP000236319"/>
    </source>
</evidence>
<dbReference type="Proteomes" id="UP000236319">
    <property type="component" value="Unassembled WGS sequence"/>
</dbReference>
<evidence type="ECO:0000256" key="1">
    <source>
        <dbReference type="ARBA" id="ARBA00008613"/>
    </source>
</evidence>
<proteinExistence type="inferred from homology"/>
<keyword evidence="4 5" id="KW-0406">Ion transport</keyword>
<dbReference type="SUPFAM" id="SSF48371">
    <property type="entry name" value="ARM repeat"/>
    <property type="match status" value="1"/>
</dbReference>
<comment type="caution">
    <text evidence="7">The sequence shown here is derived from an EMBL/GenBank/DDBJ whole genome shotgun (WGS) entry which is preliminary data.</text>
</comment>
<dbReference type="EMBL" id="BDSA01000001">
    <property type="protein sequence ID" value="GBE59242.1"/>
    <property type="molecule type" value="Genomic_DNA"/>
</dbReference>
<dbReference type="InterPro" id="IPR011987">
    <property type="entry name" value="ATPase_V1-cplx_hsu_C"/>
</dbReference>
<evidence type="ECO:0000256" key="4">
    <source>
        <dbReference type="ARBA" id="ARBA00023065"/>
    </source>
</evidence>
<reference evidence="7 8" key="1">
    <citation type="journal article" date="2017" name="BMC Genomics">
        <title>Whole-genome assembly of Babesia ovata and comparative genomics between closely related pathogens.</title>
        <authorList>
            <person name="Yamagishi J."/>
            <person name="Asada M."/>
            <person name="Hakimi H."/>
            <person name="Tanaka T.Q."/>
            <person name="Sugimoto C."/>
            <person name="Kawazu S."/>
        </authorList>
    </citation>
    <scope>NUCLEOTIDE SEQUENCE [LARGE SCALE GENOMIC DNA]</scope>
    <source>
        <strain evidence="7 8">Miyake</strain>
    </source>
</reference>
<dbReference type="InterPro" id="IPR038497">
    <property type="entry name" value="ATPase_V1-cplx_hsu_C_sf"/>
</dbReference>